<accession>A0A6J4J926</accession>
<feature type="compositionally biased region" description="Polar residues" evidence="1">
    <location>
        <begin position="33"/>
        <end position="43"/>
    </location>
</feature>
<feature type="non-terminal residue" evidence="2">
    <location>
        <position position="43"/>
    </location>
</feature>
<dbReference type="EMBL" id="CADCTQ010000262">
    <property type="protein sequence ID" value="CAA9271746.1"/>
    <property type="molecule type" value="Genomic_DNA"/>
</dbReference>
<protein>
    <submittedName>
        <fullName evidence="2">Uncharacterized protein</fullName>
    </submittedName>
</protein>
<feature type="compositionally biased region" description="Polar residues" evidence="1">
    <location>
        <begin position="11"/>
        <end position="20"/>
    </location>
</feature>
<gene>
    <name evidence="2" type="ORF">AVDCRST_MAG56-3107</name>
</gene>
<reference evidence="2" key="1">
    <citation type="submission" date="2020-02" db="EMBL/GenBank/DDBJ databases">
        <authorList>
            <person name="Meier V. D."/>
        </authorList>
    </citation>
    <scope>NUCLEOTIDE SEQUENCE</scope>
    <source>
        <strain evidence="2">AVDCRST_MAG56</strain>
    </source>
</reference>
<feature type="non-terminal residue" evidence="2">
    <location>
        <position position="1"/>
    </location>
</feature>
<organism evidence="2">
    <name type="scientific">uncultured Cytophagales bacterium</name>
    <dbReference type="NCBI Taxonomy" id="158755"/>
    <lineage>
        <taxon>Bacteria</taxon>
        <taxon>Pseudomonadati</taxon>
        <taxon>Bacteroidota</taxon>
        <taxon>Sphingobacteriia</taxon>
        <taxon>Sphingobacteriales</taxon>
        <taxon>environmental samples</taxon>
    </lineage>
</organism>
<sequence length="43" mass="4731">WKATTCRPASPLTTKNTRWPVQNHPEQKKASPVSGTCLTPNPT</sequence>
<feature type="region of interest" description="Disordered" evidence="1">
    <location>
        <begin position="1"/>
        <end position="43"/>
    </location>
</feature>
<evidence type="ECO:0000313" key="2">
    <source>
        <dbReference type="EMBL" id="CAA9271746.1"/>
    </source>
</evidence>
<dbReference type="AlphaFoldDB" id="A0A6J4J926"/>
<proteinExistence type="predicted"/>
<name>A0A6J4J926_9SPHI</name>
<evidence type="ECO:0000256" key="1">
    <source>
        <dbReference type="SAM" id="MobiDB-lite"/>
    </source>
</evidence>